<comment type="caution">
    <text evidence="2">The sequence shown here is derived from an EMBL/GenBank/DDBJ whole genome shotgun (WGS) entry which is preliminary data.</text>
</comment>
<accession>A0AAD4E140</accession>
<dbReference type="AlphaFoldDB" id="A0AAD4E140"/>
<sequence>MFEDDLDIDQEFETSQPAAKYDCPPSRASPTLGDNEYFDREADADIIMGMDEDPVDRDFYVDEDVCVDGDPILRQNFGMHQSDGEYPSRPDSPPLHFPASDDESLDNQSILSLDLGTSAITHDEHHEWVSTGEDIEGGDEHVWDPEVDPEYLSNDAVLEDGLAQEDQSELEDILPHALSEHPALLNGYLTVFVNAAYRHATHADLEATLTLTHTIMNSTRTSAL</sequence>
<keyword evidence="3" id="KW-1185">Reference proteome</keyword>
<evidence type="ECO:0000313" key="3">
    <source>
        <dbReference type="Proteomes" id="UP001195769"/>
    </source>
</evidence>
<organism evidence="2 3">
    <name type="scientific">Suillus fuscotomentosus</name>
    <dbReference type="NCBI Taxonomy" id="1912939"/>
    <lineage>
        <taxon>Eukaryota</taxon>
        <taxon>Fungi</taxon>
        <taxon>Dikarya</taxon>
        <taxon>Basidiomycota</taxon>
        <taxon>Agaricomycotina</taxon>
        <taxon>Agaricomycetes</taxon>
        <taxon>Agaricomycetidae</taxon>
        <taxon>Boletales</taxon>
        <taxon>Suillineae</taxon>
        <taxon>Suillaceae</taxon>
        <taxon>Suillus</taxon>
    </lineage>
</organism>
<gene>
    <name evidence="2" type="ORF">F5891DRAFT_1246495</name>
</gene>
<dbReference type="RefSeq" id="XP_041222115.1">
    <property type="nucleotide sequence ID" value="XM_041369818.1"/>
</dbReference>
<evidence type="ECO:0000256" key="1">
    <source>
        <dbReference type="SAM" id="MobiDB-lite"/>
    </source>
</evidence>
<evidence type="ECO:0000313" key="2">
    <source>
        <dbReference type="EMBL" id="KAG1896539.1"/>
    </source>
</evidence>
<proteinExistence type="predicted"/>
<dbReference type="GeneID" id="64664116"/>
<feature type="region of interest" description="Disordered" evidence="1">
    <location>
        <begin position="74"/>
        <end position="103"/>
    </location>
</feature>
<reference evidence="2" key="1">
    <citation type="journal article" date="2020" name="New Phytol.">
        <title>Comparative genomics reveals dynamic genome evolution in host specialist ectomycorrhizal fungi.</title>
        <authorList>
            <person name="Lofgren L.A."/>
            <person name="Nguyen N.H."/>
            <person name="Vilgalys R."/>
            <person name="Ruytinx J."/>
            <person name="Liao H.L."/>
            <person name="Branco S."/>
            <person name="Kuo A."/>
            <person name="LaButti K."/>
            <person name="Lipzen A."/>
            <person name="Andreopoulos W."/>
            <person name="Pangilinan J."/>
            <person name="Riley R."/>
            <person name="Hundley H."/>
            <person name="Na H."/>
            <person name="Barry K."/>
            <person name="Grigoriev I.V."/>
            <person name="Stajich J.E."/>
            <person name="Kennedy P.G."/>
        </authorList>
    </citation>
    <scope>NUCLEOTIDE SEQUENCE</scope>
    <source>
        <strain evidence="2">FC203</strain>
    </source>
</reference>
<protein>
    <submittedName>
        <fullName evidence="2">Uncharacterized protein</fullName>
    </submittedName>
</protein>
<feature type="region of interest" description="Disordered" evidence="1">
    <location>
        <begin position="1"/>
        <end position="37"/>
    </location>
</feature>
<name>A0AAD4E140_9AGAM</name>
<feature type="compositionally biased region" description="Acidic residues" evidence="1">
    <location>
        <begin position="1"/>
        <end position="12"/>
    </location>
</feature>
<dbReference type="Proteomes" id="UP001195769">
    <property type="component" value="Unassembled WGS sequence"/>
</dbReference>
<dbReference type="EMBL" id="JABBWK010000054">
    <property type="protein sequence ID" value="KAG1896539.1"/>
    <property type="molecule type" value="Genomic_DNA"/>
</dbReference>